<evidence type="ECO:0000313" key="2">
    <source>
        <dbReference type="Proteomes" id="UP001158576"/>
    </source>
</evidence>
<accession>A0ABN7T4R8</accession>
<keyword evidence="2" id="KW-1185">Reference proteome</keyword>
<proteinExistence type="predicted"/>
<name>A0ABN7T4R8_OIKDI</name>
<dbReference type="EMBL" id="OU015567">
    <property type="protein sequence ID" value="CAG5112017.1"/>
    <property type="molecule type" value="Genomic_DNA"/>
</dbReference>
<gene>
    <name evidence="1" type="ORF">OKIOD_LOCUS15043</name>
</gene>
<reference evidence="1 2" key="1">
    <citation type="submission" date="2021-04" db="EMBL/GenBank/DDBJ databases">
        <authorList>
            <person name="Bliznina A."/>
        </authorList>
    </citation>
    <scope>NUCLEOTIDE SEQUENCE [LARGE SCALE GENOMIC DNA]</scope>
</reference>
<protein>
    <submittedName>
        <fullName evidence="1">Oidioi.mRNA.OKI2018_I69.chr2.g6278.t1.cds</fullName>
    </submittedName>
</protein>
<organism evidence="1 2">
    <name type="scientific">Oikopleura dioica</name>
    <name type="common">Tunicate</name>
    <dbReference type="NCBI Taxonomy" id="34765"/>
    <lineage>
        <taxon>Eukaryota</taxon>
        <taxon>Metazoa</taxon>
        <taxon>Chordata</taxon>
        <taxon>Tunicata</taxon>
        <taxon>Appendicularia</taxon>
        <taxon>Copelata</taxon>
        <taxon>Oikopleuridae</taxon>
        <taxon>Oikopleura</taxon>
    </lineage>
</organism>
<evidence type="ECO:0000313" key="1">
    <source>
        <dbReference type="EMBL" id="CAG5112017.1"/>
    </source>
</evidence>
<dbReference type="Proteomes" id="UP001158576">
    <property type="component" value="Chromosome 2"/>
</dbReference>
<sequence length="466" mass="52702">MRLRESLLLGIALANEWSSKWDPWNCPSSCKEQLTNYAYKCDSNTPIMEDYITESCSIHDYNSPTTGADETGSSCYFCPCKKMPFVQCSRNLNNLIATTEGQQCFANVGDGVCSCTKSMENDSDIESKCISGVSCFYDVLKMDNRAGYTCNAVTSDLDLVQSKVNFATACSQNLIHHIEGFNVDPNYYRPTADDPFPERNAATIAGAGRHLTHHIDYHRERILINNLGDGVNDLPDPSEAQEFWYGIVRSSGVTDNILNNTDNTLQNLRGKISSAYTSLQRLRKIREEKCPDRVCQCETVSNWDSVNKECVDVYCEDGSVWDPQAEECYECPEYWDPLYNECKDCKDIYGSESNWDPVAELCVYCPLNHELNYETGECEPCEEGWNSETRRCLEDCPDKEIQQECNSQCRVEYNRCKLLCETEYCASICTREYNDCLDNCPCGENCIDGCADCNNPVCDKISNAEN</sequence>